<comment type="pathway">
    <text evidence="7">Carotenoid biosynthesis; staphyloxanthin biosynthesis; staphyloxanthin from farnesyl diphosphate: step 4/5.</text>
</comment>
<keyword evidence="12" id="KW-1185">Reference proteome</keyword>
<dbReference type="Gene3D" id="3.90.550.10">
    <property type="entry name" value="Spore Coat Polysaccharide Biosynthesis Protein SpsA, Chain A"/>
    <property type="match status" value="1"/>
</dbReference>
<evidence type="ECO:0000313" key="12">
    <source>
        <dbReference type="Proteomes" id="UP001500751"/>
    </source>
</evidence>
<evidence type="ECO:0000256" key="3">
    <source>
        <dbReference type="ARBA" id="ARBA00022676"/>
    </source>
</evidence>
<evidence type="ECO:0000256" key="5">
    <source>
        <dbReference type="ARBA" id="ARBA00023136"/>
    </source>
</evidence>
<reference evidence="12" key="1">
    <citation type="journal article" date="2019" name="Int. J. Syst. Evol. Microbiol.">
        <title>The Global Catalogue of Microorganisms (GCM) 10K type strain sequencing project: providing services to taxonomists for standard genome sequencing and annotation.</title>
        <authorList>
            <consortium name="The Broad Institute Genomics Platform"/>
            <consortium name="The Broad Institute Genome Sequencing Center for Infectious Disease"/>
            <person name="Wu L."/>
            <person name="Ma J."/>
        </authorList>
    </citation>
    <scope>NUCLEOTIDE SEQUENCE [LARGE SCALE GENOMIC DNA]</scope>
    <source>
        <strain evidence="12">JCM 16014</strain>
    </source>
</reference>
<evidence type="ECO:0000256" key="9">
    <source>
        <dbReference type="ARBA" id="ARBA00040345"/>
    </source>
</evidence>
<comment type="similarity">
    <text evidence="8">Belongs to the glycosyltransferase 2 family. CrtQ subfamily.</text>
</comment>
<name>A0ABP5GP14_9ACTN</name>
<accession>A0ABP5GP14</accession>
<protein>
    <recommendedName>
        <fullName evidence="9">4,4'-diaponeurosporenoate glycosyltransferase</fullName>
    </recommendedName>
</protein>
<sequence length="312" mass="34670">MRDSDGSTMTPTGRPAPAGVEELVLGYRTAEVGLVSIIVPVLNSAARLERLLASIEAQDYRAVEVIVNDDARSADGADAVVASYAESIAVVYLRQNDCLGGGRLVGAQHARGEFLYFVDADMVLGPGVLAECVRACRDGAIAVCVAEEQVVHEFWSRCKWLDKRVMRDSDDAESVRFVPAQRYWQVGGHHPDLMFAEDKDLDLRIRSLGAAIVRTRHVVRHDEGRLSPARQFRRAYYWTQFRSVTRSVSPAAAAVPTRIGWRVALYLRRWPMLARHPLLTLGLGVLRSADVLGLLAASLPGWTRSRRMDYRK</sequence>
<dbReference type="InterPro" id="IPR029044">
    <property type="entry name" value="Nucleotide-diphossugar_trans"/>
</dbReference>
<evidence type="ECO:0000256" key="7">
    <source>
        <dbReference type="ARBA" id="ARBA00037904"/>
    </source>
</evidence>
<evidence type="ECO:0000313" key="11">
    <source>
        <dbReference type="EMBL" id="GAA2049594.1"/>
    </source>
</evidence>
<proteinExistence type="inferred from homology"/>
<dbReference type="PANTHER" id="PTHR43646">
    <property type="entry name" value="GLYCOSYLTRANSFERASE"/>
    <property type="match status" value="1"/>
</dbReference>
<evidence type="ECO:0000256" key="4">
    <source>
        <dbReference type="ARBA" id="ARBA00022679"/>
    </source>
</evidence>
<keyword evidence="5" id="KW-0472">Membrane</keyword>
<dbReference type="Pfam" id="PF00535">
    <property type="entry name" value="Glycos_transf_2"/>
    <property type="match status" value="1"/>
</dbReference>
<keyword evidence="3" id="KW-0328">Glycosyltransferase</keyword>
<keyword evidence="4" id="KW-0808">Transferase</keyword>
<evidence type="ECO:0000256" key="8">
    <source>
        <dbReference type="ARBA" id="ARBA00038120"/>
    </source>
</evidence>
<dbReference type="PANTHER" id="PTHR43646:SF2">
    <property type="entry name" value="GLYCOSYLTRANSFERASE 2-LIKE DOMAIN-CONTAINING PROTEIN"/>
    <property type="match status" value="1"/>
</dbReference>
<organism evidence="11 12">
    <name type="scientific">Catenulispora yoronensis</name>
    <dbReference type="NCBI Taxonomy" id="450799"/>
    <lineage>
        <taxon>Bacteria</taxon>
        <taxon>Bacillati</taxon>
        <taxon>Actinomycetota</taxon>
        <taxon>Actinomycetes</taxon>
        <taxon>Catenulisporales</taxon>
        <taxon>Catenulisporaceae</taxon>
        <taxon>Catenulispora</taxon>
    </lineage>
</organism>
<keyword evidence="2" id="KW-1003">Cell membrane</keyword>
<comment type="caution">
    <text evidence="11">The sequence shown here is derived from an EMBL/GenBank/DDBJ whole genome shotgun (WGS) entry which is preliminary data.</text>
</comment>
<dbReference type="Proteomes" id="UP001500751">
    <property type="component" value="Unassembled WGS sequence"/>
</dbReference>
<evidence type="ECO:0000256" key="1">
    <source>
        <dbReference type="ARBA" id="ARBA00004236"/>
    </source>
</evidence>
<dbReference type="InterPro" id="IPR001173">
    <property type="entry name" value="Glyco_trans_2-like"/>
</dbReference>
<evidence type="ECO:0000256" key="2">
    <source>
        <dbReference type="ARBA" id="ARBA00022475"/>
    </source>
</evidence>
<dbReference type="CDD" id="cd00761">
    <property type="entry name" value="Glyco_tranf_GTA_type"/>
    <property type="match status" value="1"/>
</dbReference>
<gene>
    <name evidence="11" type="ORF">GCM10009839_64500</name>
</gene>
<feature type="domain" description="Glycosyltransferase 2-like" evidence="10">
    <location>
        <begin position="36"/>
        <end position="145"/>
    </location>
</feature>
<comment type="function">
    <text evidence="6">Catalyzes the glycosylation of 4,4'-diaponeurosporenoate, i.e. the esterification of glucose at the C1'' position with the carboxyl group of 4,4'-diaponeurosporenic acid, to form glycosyl-4,4'-diaponeurosporenoate. This is a step in the biosynthesis of staphyloxanthin, an orange pigment present in most staphylococci strains.</text>
</comment>
<evidence type="ECO:0000259" key="10">
    <source>
        <dbReference type="Pfam" id="PF00535"/>
    </source>
</evidence>
<dbReference type="SUPFAM" id="SSF53448">
    <property type="entry name" value="Nucleotide-diphospho-sugar transferases"/>
    <property type="match status" value="1"/>
</dbReference>
<evidence type="ECO:0000256" key="6">
    <source>
        <dbReference type="ARBA" id="ARBA00037281"/>
    </source>
</evidence>
<dbReference type="EMBL" id="BAAAQN010000047">
    <property type="protein sequence ID" value="GAA2049594.1"/>
    <property type="molecule type" value="Genomic_DNA"/>
</dbReference>
<comment type="subcellular location">
    <subcellularLocation>
        <location evidence="1">Cell membrane</location>
    </subcellularLocation>
</comment>